<dbReference type="AlphaFoldDB" id="A0A2P2QC53"/>
<dbReference type="EMBL" id="GGEC01084025">
    <property type="protein sequence ID" value="MBX64509.1"/>
    <property type="molecule type" value="Transcribed_RNA"/>
</dbReference>
<accession>A0A2P2QC53</accession>
<organism evidence="2">
    <name type="scientific">Rhizophora mucronata</name>
    <name type="common">Asiatic mangrove</name>
    <dbReference type="NCBI Taxonomy" id="61149"/>
    <lineage>
        <taxon>Eukaryota</taxon>
        <taxon>Viridiplantae</taxon>
        <taxon>Streptophyta</taxon>
        <taxon>Embryophyta</taxon>
        <taxon>Tracheophyta</taxon>
        <taxon>Spermatophyta</taxon>
        <taxon>Magnoliopsida</taxon>
        <taxon>eudicotyledons</taxon>
        <taxon>Gunneridae</taxon>
        <taxon>Pentapetalae</taxon>
        <taxon>rosids</taxon>
        <taxon>fabids</taxon>
        <taxon>Malpighiales</taxon>
        <taxon>Rhizophoraceae</taxon>
        <taxon>Rhizophora</taxon>
    </lineage>
</organism>
<keyword evidence="1" id="KW-1133">Transmembrane helix</keyword>
<evidence type="ECO:0000313" key="2">
    <source>
        <dbReference type="EMBL" id="MBX64509.1"/>
    </source>
</evidence>
<proteinExistence type="predicted"/>
<protein>
    <submittedName>
        <fullName evidence="2">Uncharacterized protein</fullName>
    </submittedName>
</protein>
<evidence type="ECO:0000256" key="1">
    <source>
        <dbReference type="SAM" id="Phobius"/>
    </source>
</evidence>
<keyword evidence="1" id="KW-0472">Membrane</keyword>
<feature type="transmembrane region" description="Helical" evidence="1">
    <location>
        <begin position="31"/>
        <end position="50"/>
    </location>
</feature>
<sequence length="52" mass="5938">MVVMQVLNFCPHLPLQESNPSSPQNKRKLHVYSPPPFIFILICCTFCYGIEG</sequence>
<keyword evidence="1" id="KW-0812">Transmembrane</keyword>
<name>A0A2P2QC53_RHIMU</name>
<reference evidence="2" key="1">
    <citation type="submission" date="2018-02" db="EMBL/GenBank/DDBJ databases">
        <title>Rhizophora mucronata_Transcriptome.</title>
        <authorList>
            <person name="Meera S.P."/>
            <person name="Sreeshan A."/>
            <person name="Augustine A."/>
        </authorList>
    </citation>
    <scope>NUCLEOTIDE SEQUENCE</scope>
    <source>
        <tissue evidence="2">Leaf</tissue>
    </source>
</reference>